<reference evidence="2 3" key="1">
    <citation type="journal article" date="2014" name="Curr. Biol.">
        <title>The genome of the clonal raider ant Cerapachys biroi.</title>
        <authorList>
            <person name="Oxley P.R."/>
            <person name="Ji L."/>
            <person name="Fetter-Pruneda I."/>
            <person name="McKenzie S.K."/>
            <person name="Li C."/>
            <person name="Hu H."/>
            <person name="Zhang G."/>
            <person name="Kronauer D.J."/>
        </authorList>
    </citation>
    <scope>NUCLEOTIDE SEQUENCE [LARGE SCALE GENOMIC DNA]</scope>
</reference>
<dbReference type="OMA" id="RPMIMKK"/>
<feature type="compositionally biased region" description="Low complexity" evidence="1">
    <location>
        <begin position="781"/>
        <end position="796"/>
    </location>
</feature>
<evidence type="ECO:0000313" key="2">
    <source>
        <dbReference type="EMBL" id="EZA54993.1"/>
    </source>
</evidence>
<feature type="region of interest" description="Disordered" evidence="1">
    <location>
        <begin position="195"/>
        <end position="222"/>
    </location>
</feature>
<feature type="compositionally biased region" description="Acidic residues" evidence="1">
    <location>
        <begin position="210"/>
        <end position="220"/>
    </location>
</feature>
<sequence>MKRLKTRSVLGTSLDVDDNHLSELVPDPIHKVHKEDAIRIEPVVRVNKKHSIFDSIVDIVQQLLSPTKDEPGPLVGPIQIPGSGRKIYVRLMEPVEASHVMVRFITQVPVPTADSENKPIFRLPPVLHPADVLLRHAHGSHHGHHTLSASNTRFESLPSNRYRVIHSPPQNISFNHAPVKEEGVKTPLLHDKSIVFPSSPLKSPTKDLVEDVSDTDDEDEPLRSPAAVLNKVELPNTRARPMTNEQQLPFDPSDAYYQFQSAENIVKDLLNQTSVENETTVGNADGGTKVPAEPWHQLSTYRLPLRQVAPLYPLTSLKHTDPSSSSYADTYKVPSDVLTGPSSYSSSSYERYHDASAASGFVSSSREHQDYSAPDSYSTPFNSKPSDDYNVPSAFSTPYRQNEFSNVPSPYSASYENELGSVPSSYSASSERQNDLLSAPSSPYAASYEKENNSETAPGSHDALRVIDPPYFSGYPRQSSENRDADRSFERTTTRQPRYNPRNINEIISSVGQSDESSRLKQVTWGKPKPQKSESPTNLRNSFEISAEVENSSENWQPVVYAHENAGWHEAFADLIGPESDGYRETTRYQQHQQQQQWQRQRPRQKPADWPQKTSSERGKRRDQRQNGVKAATTQSHRCSSKDESNGCERTRATTTSTPGPEKITRIVVDEQTPRSITDSIPEIIPESTAASNVIETDALKLDASTEIPTTSTTTSNVTVKPSPLIRTTKSSATNNLTERPALLIKTTKSTSANSITEKPLSLRTIKNPIASGKVRSTAMGKSTSDTTEGKSTTTSAPRSTTMKPLLPKRPMIMKKSMLIMNRRGFELGNTTQKPATSSTTTKRTFTARKSKFRSAIARTKSSTT</sequence>
<feature type="compositionally biased region" description="Low complexity" evidence="1">
    <location>
        <begin position="588"/>
        <end position="600"/>
    </location>
</feature>
<feature type="compositionally biased region" description="Low complexity" evidence="1">
    <location>
        <begin position="831"/>
        <end position="845"/>
    </location>
</feature>
<keyword evidence="3" id="KW-1185">Reference proteome</keyword>
<evidence type="ECO:0000256" key="1">
    <source>
        <dbReference type="SAM" id="MobiDB-lite"/>
    </source>
</evidence>
<feature type="region of interest" description="Disordered" evidence="1">
    <location>
        <begin position="419"/>
        <end position="540"/>
    </location>
</feature>
<proteinExistence type="predicted"/>
<feature type="compositionally biased region" description="Polar residues" evidence="1">
    <location>
        <begin position="494"/>
        <end position="515"/>
    </location>
</feature>
<feature type="compositionally biased region" description="Basic and acidic residues" evidence="1">
    <location>
        <begin position="480"/>
        <end position="493"/>
    </location>
</feature>
<feature type="compositionally biased region" description="Polar residues" evidence="1">
    <location>
        <begin position="375"/>
        <end position="384"/>
    </location>
</feature>
<dbReference type="Proteomes" id="UP000053097">
    <property type="component" value="Unassembled WGS sequence"/>
</dbReference>
<feature type="compositionally biased region" description="Polar residues" evidence="1">
    <location>
        <begin position="422"/>
        <end position="431"/>
    </location>
</feature>
<feature type="region of interest" description="Disordered" evidence="1">
    <location>
        <begin position="316"/>
        <end position="348"/>
    </location>
</feature>
<feature type="compositionally biased region" description="Basic and acidic residues" evidence="1">
    <location>
        <begin position="640"/>
        <end position="652"/>
    </location>
</feature>
<feature type="region of interest" description="Disordered" evidence="1">
    <location>
        <begin position="770"/>
        <end position="805"/>
    </location>
</feature>
<dbReference type="EMBL" id="KK107231">
    <property type="protein sequence ID" value="EZA54993.1"/>
    <property type="molecule type" value="Genomic_DNA"/>
</dbReference>
<name>A0A026WGA7_OOCBI</name>
<dbReference type="OrthoDB" id="7593816at2759"/>
<organism evidence="2 3">
    <name type="scientific">Ooceraea biroi</name>
    <name type="common">Clonal raider ant</name>
    <name type="synonym">Cerapachys biroi</name>
    <dbReference type="NCBI Taxonomy" id="2015173"/>
    <lineage>
        <taxon>Eukaryota</taxon>
        <taxon>Metazoa</taxon>
        <taxon>Ecdysozoa</taxon>
        <taxon>Arthropoda</taxon>
        <taxon>Hexapoda</taxon>
        <taxon>Insecta</taxon>
        <taxon>Pterygota</taxon>
        <taxon>Neoptera</taxon>
        <taxon>Endopterygota</taxon>
        <taxon>Hymenoptera</taxon>
        <taxon>Apocrita</taxon>
        <taxon>Aculeata</taxon>
        <taxon>Formicoidea</taxon>
        <taxon>Formicidae</taxon>
        <taxon>Dorylinae</taxon>
        <taxon>Ooceraea</taxon>
    </lineage>
</organism>
<dbReference type="STRING" id="2015173.A0A026WGA7"/>
<gene>
    <name evidence="2" type="ORF">X777_04456</name>
</gene>
<dbReference type="AlphaFoldDB" id="A0A026WGA7"/>
<feature type="region of interest" description="Disordered" evidence="1">
    <location>
        <begin position="578"/>
        <end position="664"/>
    </location>
</feature>
<protein>
    <submittedName>
        <fullName evidence="2">Uncharacterized protein</fullName>
    </submittedName>
</protein>
<feature type="region of interest" description="Disordered" evidence="1">
    <location>
        <begin position="826"/>
        <end position="845"/>
    </location>
</feature>
<accession>A0A026WGA7</accession>
<feature type="region of interest" description="Disordered" evidence="1">
    <location>
        <begin position="366"/>
        <end position="397"/>
    </location>
</feature>
<feature type="compositionally biased region" description="Low complexity" evidence="1">
    <location>
        <begin position="438"/>
        <end position="447"/>
    </location>
</feature>
<evidence type="ECO:0000313" key="3">
    <source>
        <dbReference type="Proteomes" id="UP000053097"/>
    </source>
</evidence>